<evidence type="ECO:0000256" key="4">
    <source>
        <dbReference type="ARBA" id="ARBA00009038"/>
    </source>
</evidence>
<feature type="transmembrane region" description="Helical" evidence="13">
    <location>
        <begin position="245"/>
        <end position="263"/>
    </location>
</feature>
<evidence type="ECO:0000256" key="12">
    <source>
        <dbReference type="ARBA" id="ARBA00032139"/>
    </source>
</evidence>
<gene>
    <name evidence="17" type="ORF">BOKJ2_LOCUS13272</name>
</gene>
<dbReference type="InterPro" id="IPR056790">
    <property type="entry name" value="Ribophorin_II_C"/>
</dbReference>
<keyword evidence="10 13" id="KW-0472">Membrane</keyword>
<comment type="caution">
    <text evidence="17">The sequence shown here is derived from an EMBL/GenBank/DDBJ whole genome shotgun (WGS) entry which is preliminary data.</text>
</comment>
<dbReference type="AlphaFoldDB" id="A0A811LQS8"/>
<keyword evidence="6 13" id="KW-0812">Transmembrane</keyword>
<feature type="chain" id="PRO_5044131755" description="Dolichyl-diphosphooligosaccharide--protein glycosyltransferase subunit 2" evidence="14">
    <location>
        <begin position="18"/>
        <end position="270"/>
    </location>
</feature>
<dbReference type="Proteomes" id="UP000614601">
    <property type="component" value="Unassembled WGS sequence"/>
</dbReference>
<sequence length="270" mass="30166">MSRLLLLLGVFLTIVSAQLPKLTVQDATLVDGLGASQNLVSGQKLGKVVDLDSSHDLKLTFKVLASNKPVSVHQSFVIFVNDKTGKQVAYVLEQDAKTETYTFDLQMKTHGKEFGGEAGTYSAHLLLGDVKYEGFDWVFAQFNVKVEAVSVEVIPPSQQVHYQPKKEIKHLFREPEARPPAFFAHIFALVCAAPLLILLVSWLAIGINFGRLPFSIWVLGFHGGVISIFTLYLYFWIQLNMFDTLYYLAPISVVTFISGHRLFRSLASQK</sequence>
<feature type="transmembrane region" description="Helical" evidence="13">
    <location>
        <begin position="216"/>
        <end position="239"/>
    </location>
</feature>
<reference evidence="17" key="1">
    <citation type="submission" date="2020-09" db="EMBL/GenBank/DDBJ databases">
        <authorList>
            <person name="Kikuchi T."/>
        </authorList>
    </citation>
    <scope>NUCLEOTIDE SEQUENCE</scope>
    <source>
        <strain evidence="17">SH1</strain>
    </source>
</reference>
<evidence type="ECO:0000256" key="2">
    <source>
        <dbReference type="ARBA" id="ARBA00004477"/>
    </source>
</evidence>
<feature type="signal peptide" evidence="14">
    <location>
        <begin position="1"/>
        <end position="17"/>
    </location>
</feature>
<protein>
    <recommendedName>
        <fullName evidence="5">Dolichyl-diphosphooligosaccharide--protein glycosyltransferase subunit 2</fullName>
    </recommendedName>
    <alternativeName>
        <fullName evidence="12">Ribophorin II</fullName>
    </alternativeName>
    <alternativeName>
        <fullName evidence="11">Ribophorin-2</fullName>
    </alternativeName>
</protein>
<name>A0A811LQS8_9BILA</name>
<evidence type="ECO:0000256" key="7">
    <source>
        <dbReference type="ARBA" id="ARBA00022729"/>
    </source>
</evidence>
<evidence type="ECO:0000256" key="10">
    <source>
        <dbReference type="ARBA" id="ARBA00023136"/>
    </source>
</evidence>
<comment type="function">
    <text evidence="1">Subunit of the oligosaccharyl transferase (OST) complex that catalyzes the initial transfer of a defined glycan (Glc(3)Man(9)GlcNAc(2) in eukaryotes) from the lipid carrier dolichol-pyrophosphate to an asparagine residue within an Asn-X-Ser/Thr consensus motif in nascent polypeptide chains, the first step in protein N-glycosylation. N-glycosylation occurs cotranslationally and the complex associates with the Sec61 complex at the channel-forming translocon complex that mediates protein translocation across the endoplasmic reticulum (ER). All subunits are required for a maximal enzyme activity.</text>
</comment>
<dbReference type="Proteomes" id="UP000783686">
    <property type="component" value="Unassembled WGS sequence"/>
</dbReference>
<dbReference type="InterPro" id="IPR008814">
    <property type="entry name" value="Swp1"/>
</dbReference>
<keyword evidence="7 14" id="KW-0732">Signal</keyword>
<organism evidence="17 18">
    <name type="scientific">Bursaphelenchus okinawaensis</name>
    <dbReference type="NCBI Taxonomy" id="465554"/>
    <lineage>
        <taxon>Eukaryota</taxon>
        <taxon>Metazoa</taxon>
        <taxon>Ecdysozoa</taxon>
        <taxon>Nematoda</taxon>
        <taxon>Chromadorea</taxon>
        <taxon>Rhabditida</taxon>
        <taxon>Tylenchina</taxon>
        <taxon>Tylenchomorpha</taxon>
        <taxon>Aphelenchoidea</taxon>
        <taxon>Aphelenchoididae</taxon>
        <taxon>Bursaphelenchus</taxon>
    </lineage>
</organism>
<evidence type="ECO:0000313" key="18">
    <source>
        <dbReference type="Proteomes" id="UP000614601"/>
    </source>
</evidence>
<dbReference type="EMBL" id="CAJFCW020000006">
    <property type="protein sequence ID" value="CAG9126025.1"/>
    <property type="molecule type" value="Genomic_DNA"/>
</dbReference>
<evidence type="ECO:0000256" key="1">
    <source>
        <dbReference type="ARBA" id="ARBA00002791"/>
    </source>
</evidence>
<evidence type="ECO:0000256" key="3">
    <source>
        <dbReference type="ARBA" id="ARBA00004922"/>
    </source>
</evidence>
<dbReference type="PANTHER" id="PTHR12640:SF0">
    <property type="entry name" value="DOLICHYL-DIPHOSPHOOLIGOSACCHARIDE--PROTEIN GLYCOSYLTRANSFERASE SUBUNIT 2"/>
    <property type="match status" value="1"/>
</dbReference>
<evidence type="ECO:0000256" key="13">
    <source>
        <dbReference type="SAM" id="Phobius"/>
    </source>
</evidence>
<feature type="domain" description="Ribophorin II third" evidence="15">
    <location>
        <begin position="37"/>
        <end position="141"/>
    </location>
</feature>
<evidence type="ECO:0000256" key="8">
    <source>
        <dbReference type="ARBA" id="ARBA00022824"/>
    </source>
</evidence>
<evidence type="ECO:0000256" key="11">
    <source>
        <dbReference type="ARBA" id="ARBA00030078"/>
    </source>
</evidence>
<dbReference type="GO" id="GO:0008250">
    <property type="term" value="C:oligosaccharyltransferase complex"/>
    <property type="evidence" value="ECO:0007669"/>
    <property type="project" value="InterPro"/>
</dbReference>
<proteinExistence type="inferred from homology"/>
<evidence type="ECO:0000256" key="9">
    <source>
        <dbReference type="ARBA" id="ARBA00022989"/>
    </source>
</evidence>
<dbReference type="UniPathway" id="UPA00378"/>
<dbReference type="GO" id="GO:0006487">
    <property type="term" value="P:protein N-linked glycosylation"/>
    <property type="evidence" value="ECO:0007669"/>
    <property type="project" value="TreeGrafter"/>
</dbReference>
<evidence type="ECO:0000256" key="6">
    <source>
        <dbReference type="ARBA" id="ARBA00022692"/>
    </source>
</evidence>
<evidence type="ECO:0000259" key="16">
    <source>
        <dbReference type="Pfam" id="PF25147"/>
    </source>
</evidence>
<feature type="transmembrane region" description="Helical" evidence="13">
    <location>
        <begin position="182"/>
        <end position="204"/>
    </location>
</feature>
<dbReference type="PANTHER" id="PTHR12640">
    <property type="entry name" value="RIBOPHORIN II"/>
    <property type="match status" value="1"/>
</dbReference>
<comment type="pathway">
    <text evidence="3">Protein modification; protein glycosylation.</text>
</comment>
<feature type="domain" description="Ribophorin II C-terminal" evidence="16">
    <location>
        <begin position="172"/>
        <end position="269"/>
    </location>
</feature>
<dbReference type="Pfam" id="PF25147">
    <property type="entry name" value="Ribophorin_II_C"/>
    <property type="match status" value="1"/>
</dbReference>
<dbReference type="InterPro" id="IPR055374">
    <property type="entry name" value="Ribophorin_II_3rd"/>
</dbReference>
<keyword evidence="18" id="KW-1185">Reference proteome</keyword>
<evidence type="ECO:0000256" key="5">
    <source>
        <dbReference type="ARBA" id="ARBA00017612"/>
    </source>
</evidence>
<dbReference type="Pfam" id="PF23860">
    <property type="entry name" value="Ribophorin_II_3rd"/>
    <property type="match status" value="1"/>
</dbReference>
<keyword evidence="9 13" id="KW-1133">Transmembrane helix</keyword>
<keyword evidence="8" id="KW-0256">Endoplasmic reticulum</keyword>
<accession>A0A811LQS8</accession>
<comment type="subcellular location">
    <subcellularLocation>
        <location evidence="2">Endoplasmic reticulum membrane</location>
        <topology evidence="2">Multi-pass membrane protein</topology>
    </subcellularLocation>
</comment>
<evidence type="ECO:0000313" key="17">
    <source>
        <dbReference type="EMBL" id="CAD5229213.1"/>
    </source>
</evidence>
<evidence type="ECO:0000259" key="15">
    <source>
        <dbReference type="Pfam" id="PF23860"/>
    </source>
</evidence>
<evidence type="ECO:0000256" key="14">
    <source>
        <dbReference type="SAM" id="SignalP"/>
    </source>
</evidence>
<dbReference type="OrthoDB" id="432292at2759"/>
<comment type="similarity">
    <text evidence="4">Belongs to the SWP1 family.</text>
</comment>
<dbReference type="EMBL" id="CAJFDH010000006">
    <property type="protein sequence ID" value="CAD5229213.1"/>
    <property type="molecule type" value="Genomic_DNA"/>
</dbReference>